<dbReference type="Proteomes" id="UP000015103">
    <property type="component" value="Unassembled WGS sequence"/>
</dbReference>
<dbReference type="VEuPathDB" id="VectorBase:RPRC004207"/>
<organism evidence="1 2">
    <name type="scientific">Rhodnius prolixus</name>
    <name type="common">Triatomid bug</name>
    <dbReference type="NCBI Taxonomy" id="13249"/>
    <lineage>
        <taxon>Eukaryota</taxon>
        <taxon>Metazoa</taxon>
        <taxon>Ecdysozoa</taxon>
        <taxon>Arthropoda</taxon>
        <taxon>Hexapoda</taxon>
        <taxon>Insecta</taxon>
        <taxon>Pterygota</taxon>
        <taxon>Neoptera</taxon>
        <taxon>Paraneoptera</taxon>
        <taxon>Hemiptera</taxon>
        <taxon>Heteroptera</taxon>
        <taxon>Panheteroptera</taxon>
        <taxon>Cimicomorpha</taxon>
        <taxon>Reduviidae</taxon>
        <taxon>Triatominae</taxon>
        <taxon>Rhodnius</taxon>
    </lineage>
</organism>
<evidence type="ECO:0000313" key="1">
    <source>
        <dbReference type="EnsemblMetazoa" id="RPRC004207-PA"/>
    </source>
</evidence>
<sequence length="351" mass="39114">ISLAGSLRDERKNLYNVAQLHGSPVLFQVPIPAIIVPSPTPVPDLYALWHLMRGLIPNEYFERVIETRLYENSKFVAAVFNLALQKMTLDLDTLHAKQAIFKEFINCACPKTGESSCPVPDLFEDGDDSVLREFINPYFATLAPNVDFGVGVRVLKLMKFSLSQVEQRHRNLATIVQCSCPNTKSCNEKIDQEIYKIISGVRDNYLSDAYWQVMFRGETGFPIIIPDEILIPLQTAWHNLLELVFGSIDFQAPGWGLFGGQLFPNLFNHTAAHYSFINDKFNTTGTLHLTGSEISSPSQVNGTASEISSGSNLFVQSSTSTGNVNATAIHTAETLQLPLVSNKFHKFLEKK</sequence>
<name>T1HJI5_RHOPR</name>
<keyword evidence="2" id="KW-1185">Reference proteome</keyword>
<reference evidence="1" key="1">
    <citation type="submission" date="2015-05" db="UniProtKB">
        <authorList>
            <consortium name="EnsemblMetazoa"/>
        </authorList>
    </citation>
    <scope>IDENTIFICATION</scope>
</reference>
<dbReference type="AlphaFoldDB" id="T1HJI5"/>
<dbReference type="InParanoid" id="T1HJI5"/>
<proteinExistence type="predicted"/>
<dbReference type="EnsemblMetazoa" id="RPRC004207-RA">
    <property type="protein sequence ID" value="RPRC004207-PA"/>
    <property type="gene ID" value="RPRC004207"/>
</dbReference>
<dbReference type="EMBL" id="ACPB03007789">
    <property type="status" value="NOT_ANNOTATED_CDS"/>
    <property type="molecule type" value="Genomic_DNA"/>
</dbReference>
<dbReference type="HOGENOM" id="CLU_791264_0_0_1"/>
<evidence type="ECO:0000313" key="2">
    <source>
        <dbReference type="Proteomes" id="UP000015103"/>
    </source>
</evidence>
<accession>T1HJI5</accession>
<protein>
    <submittedName>
        <fullName evidence="1">Uncharacterized protein</fullName>
    </submittedName>
</protein>